<keyword evidence="3" id="KW-1185">Reference proteome</keyword>
<organism evidence="2 3">
    <name type="scientific">Ditylenchus destructor</name>
    <dbReference type="NCBI Taxonomy" id="166010"/>
    <lineage>
        <taxon>Eukaryota</taxon>
        <taxon>Metazoa</taxon>
        <taxon>Ecdysozoa</taxon>
        <taxon>Nematoda</taxon>
        <taxon>Chromadorea</taxon>
        <taxon>Rhabditida</taxon>
        <taxon>Tylenchina</taxon>
        <taxon>Tylenchomorpha</taxon>
        <taxon>Sphaerularioidea</taxon>
        <taxon>Anguinidae</taxon>
        <taxon>Anguininae</taxon>
        <taxon>Ditylenchus</taxon>
    </lineage>
</organism>
<evidence type="ECO:0000256" key="1">
    <source>
        <dbReference type="SAM" id="MobiDB-lite"/>
    </source>
</evidence>
<dbReference type="AlphaFoldDB" id="A0AAD4MF91"/>
<evidence type="ECO:0000313" key="2">
    <source>
        <dbReference type="EMBL" id="KAI1691564.1"/>
    </source>
</evidence>
<protein>
    <submittedName>
        <fullName evidence="2">Uncharacterized protein</fullName>
    </submittedName>
</protein>
<proteinExistence type="predicted"/>
<dbReference type="Proteomes" id="UP001201812">
    <property type="component" value="Unassembled WGS sequence"/>
</dbReference>
<comment type="caution">
    <text evidence="2">The sequence shown here is derived from an EMBL/GenBank/DDBJ whole genome shotgun (WGS) entry which is preliminary data.</text>
</comment>
<dbReference type="EMBL" id="JAKKPZ010000908">
    <property type="protein sequence ID" value="KAI1691564.1"/>
    <property type="molecule type" value="Genomic_DNA"/>
</dbReference>
<gene>
    <name evidence="2" type="ORF">DdX_21803</name>
</gene>
<feature type="compositionally biased region" description="Basic and acidic residues" evidence="1">
    <location>
        <begin position="15"/>
        <end position="28"/>
    </location>
</feature>
<name>A0AAD4MF91_9BILA</name>
<evidence type="ECO:0000313" key="3">
    <source>
        <dbReference type="Proteomes" id="UP001201812"/>
    </source>
</evidence>
<accession>A0AAD4MF91</accession>
<reference evidence="2" key="1">
    <citation type="submission" date="2022-01" db="EMBL/GenBank/DDBJ databases">
        <title>Genome Sequence Resource for Two Populations of Ditylenchus destructor, the Migratory Endoparasitic Phytonematode.</title>
        <authorList>
            <person name="Zhang H."/>
            <person name="Lin R."/>
            <person name="Xie B."/>
        </authorList>
    </citation>
    <scope>NUCLEOTIDE SEQUENCE</scope>
    <source>
        <strain evidence="2">BazhouSP</strain>
    </source>
</reference>
<sequence length="293" mass="33942">MAARPGEKSEDETPEEPKAKKSRSDDRTSNIATLDNGTMVESFKYLNYMQLAKSGLVSKRFWNIIRNNRHRLAILNVGRIIMLEFENARNLTHIKMSDKELTGEGYNEWVIRNGYSKEIPLEGPVTRMRSQQHNSGRVYKMIADYRYPQFEARTIVLNAHVELNHYNWPLFQHFLRILTAPSVHINYLRLTPQIDVSFINLLAGAMMPDSNRIRCGKMELYSDRAGFEDTVQKFIGWIKNHVLCKEFRVSYDSDTNIDEEMLDFFVTGAHCTSEIFISQSDLSFAIVAFVQVN</sequence>
<feature type="region of interest" description="Disordered" evidence="1">
    <location>
        <begin position="1"/>
        <end position="31"/>
    </location>
</feature>